<dbReference type="Proteomes" id="UP000655759">
    <property type="component" value="Unassembled WGS sequence"/>
</dbReference>
<accession>A0A812EXI6</accession>
<evidence type="ECO:0000313" key="1">
    <source>
        <dbReference type="EMBL" id="CAE6486534.1"/>
    </source>
</evidence>
<comment type="caution">
    <text evidence="1">The sequence shown here is derived from an EMBL/GenBank/DDBJ whole genome shotgun (WGS) entry which is preliminary data.</text>
</comment>
<evidence type="ECO:0000313" key="2">
    <source>
        <dbReference type="Proteomes" id="UP000655759"/>
    </source>
</evidence>
<dbReference type="AlphaFoldDB" id="A0A812EXI6"/>
<dbReference type="EMBL" id="CAJNAQ010000002">
    <property type="protein sequence ID" value="CAE6486534.1"/>
    <property type="molecule type" value="Genomic_DNA"/>
</dbReference>
<name>A0A812EXI6_9ARCH</name>
<proteinExistence type="predicted"/>
<protein>
    <submittedName>
        <fullName evidence="1">Uncharacterized protein</fullName>
    </submittedName>
</protein>
<organism evidence="1 2">
    <name type="scientific">Candidatus Nitrosotenuis uzonensis</name>
    <dbReference type="NCBI Taxonomy" id="1407055"/>
    <lineage>
        <taxon>Archaea</taxon>
        <taxon>Nitrososphaerota</taxon>
        <taxon>Candidatus Nitrosotenuis</taxon>
    </lineage>
</organism>
<sequence length="244" mass="27249">MRNVFSFKIKLNYFVMLFGLLMIFFIQPSVFASLDSERIQKFSDTSYQDLMTPKKQFDLGVAIDEIQCDDSLNLIIKSSDGSPACVTAMTKQKLIERGWATELLSTNFPPGSLRILKDPLSIIILGNNESPVIPIKRGETKNMEILITPKIPILESTVNVENYFGITCDAKNTTTYCPGKNITMNLSDTSITSQKKIALTIVVSNNASIGNYPYRIVTETTFNSPLYVNPITVGHSARFDLLVR</sequence>
<reference evidence="1" key="1">
    <citation type="submission" date="2021-02" db="EMBL/GenBank/DDBJ databases">
        <authorList>
            <person name="Han P."/>
        </authorList>
    </citation>
    <scope>NUCLEOTIDE SEQUENCE</scope>
    <source>
        <strain evidence="1">Candidatus Nitrosotenuis uzonensis 5A</strain>
    </source>
</reference>
<gene>
    <name evidence="1" type="ORF">NUZ5A_20156</name>
</gene>